<keyword evidence="2" id="KW-0677">Repeat</keyword>
<evidence type="ECO:0000256" key="2">
    <source>
        <dbReference type="ARBA" id="ARBA00022737"/>
    </source>
</evidence>
<feature type="compositionally biased region" description="Polar residues" evidence="6">
    <location>
        <begin position="1"/>
        <end position="10"/>
    </location>
</feature>
<dbReference type="Proteomes" id="UP000002852">
    <property type="component" value="Unassembled WGS sequence"/>
</dbReference>
<dbReference type="Pfam" id="PF13912">
    <property type="entry name" value="zf-C2H2_6"/>
    <property type="match status" value="1"/>
</dbReference>
<reference evidence="8" key="4">
    <citation type="submission" date="2025-09" db="UniProtKB">
        <authorList>
            <consortium name="Ensembl"/>
        </authorList>
    </citation>
    <scope>IDENTIFICATION</scope>
    <source>
        <strain evidence="8">JP 163 A</strain>
    </source>
</reference>
<dbReference type="InterPro" id="IPR013087">
    <property type="entry name" value="Znf_C2H2_type"/>
</dbReference>
<dbReference type="Ensembl" id="ENSXMAT00000035698.1">
    <property type="protein sequence ID" value="ENSXMAP00000037162.1"/>
    <property type="gene ID" value="ENSXMAG00000028303.1"/>
</dbReference>
<accession>A0A3B5R1L6</accession>
<evidence type="ECO:0000256" key="3">
    <source>
        <dbReference type="ARBA" id="ARBA00022771"/>
    </source>
</evidence>
<keyword evidence="9" id="KW-1185">Reference proteome</keyword>
<reference evidence="9" key="1">
    <citation type="submission" date="2012-01" db="EMBL/GenBank/DDBJ databases">
        <authorList>
            <person name="Walter R."/>
            <person name="Schartl M."/>
            <person name="Warren W."/>
        </authorList>
    </citation>
    <scope>NUCLEOTIDE SEQUENCE [LARGE SCALE GENOMIC DNA]</scope>
    <source>
        <strain evidence="9">JP 163 A</strain>
    </source>
</reference>
<sequence>VCELCSQQGRGQPAGRSVQRQHPRPYCCSHCRRSFSQASGLVRHQSVHFGRAAATDKPCTECSKSFSRLQSLKAHLLLHQGQRLFKFTYVF</sequence>
<name>A0A3B5R1L6_XIPMA</name>
<protein>
    <submittedName>
        <fullName evidence="8">PR domain containing 9</fullName>
    </submittedName>
</protein>
<evidence type="ECO:0000259" key="7">
    <source>
        <dbReference type="PROSITE" id="PS50157"/>
    </source>
</evidence>
<dbReference type="AlphaFoldDB" id="A0A3B5R1L6"/>
<dbReference type="PANTHER" id="PTHR16515:SF58">
    <property type="entry name" value="ZINC FINGER PROTEIN 22"/>
    <property type="match status" value="1"/>
</dbReference>
<evidence type="ECO:0000256" key="5">
    <source>
        <dbReference type="PROSITE-ProRule" id="PRU00042"/>
    </source>
</evidence>
<evidence type="ECO:0000313" key="9">
    <source>
        <dbReference type="Proteomes" id="UP000002852"/>
    </source>
</evidence>
<dbReference type="GO" id="GO:0005634">
    <property type="term" value="C:nucleus"/>
    <property type="evidence" value="ECO:0007669"/>
    <property type="project" value="UniProtKB-ARBA"/>
</dbReference>
<evidence type="ECO:0000256" key="1">
    <source>
        <dbReference type="ARBA" id="ARBA00022723"/>
    </source>
</evidence>
<dbReference type="SMART" id="SM00355">
    <property type="entry name" value="ZnF_C2H2"/>
    <property type="match status" value="2"/>
</dbReference>
<reference evidence="9" key="2">
    <citation type="journal article" date="2013" name="Nat. Genet.">
        <title>The genome of the platyfish, Xiphophorus maculatus, provides insights into evolutionary adaptation and several complex traits.</title>
        <authorList>
            <person name="Schartl M."/>
            <person name="Walter R.B."/>
            <person name="Shen Y."/>
            <person name="Garcia T."/>
            <person name="Catchen J."/>
            <person name="Amores A."/>
            <person name="Braasch I."/>
            <person name="Chalopin D."/>
            <person name="Volff J.N."/>
            <person name="Lesch K.P."/>
            <person name="Bisazza A."/>
            <person name="Minx P."/>
            <person name="Hillier L."/>
            <person name="Wilson R.K."/>
            <person name="Fuerstenberg S."/>
            <person name="Boore J."/>
            <person name="Searle S."/>
            <person name="Postlethwait J.H."/>
            <person name="Warren W.C."/>
        </authorList>
    </citation>
    <scope>NUCLEOTIDE SEQUENCE [LARGE SCALE GENOMIC DNA]</scope>
    <source>
        <strain evidence="9">JP 163 A</strain>
    </source>
</reference>
<dbReference type="PROSITE" id="PS00028">
    <property type="entry name" value="ZINC_FINGER_C2H2_1"/>
    <property type="match status" value="2"/>
</dbReference>
<dbReference type="GO" id="GO:0010468">
    <property type="term" value="P:regulation of gene expression"/>
    <property type="evidence" value="ECO:0007669"/>
    <property type="project" value="TreeGrafter"/>
</dbReference>
<dbReference type="InterPro" id="IPR036236">
    <property type="entry name" value="Znf_C2H2_sf"/>
</dbReference>
<proteinExistence type="predicted"/>
<dbReference type="FunFam" id="3.30.160.60:FF:000340">
    <property type="entry name" value="zinc finger protein 473 isoform X1"/>
    <property type="match status" value="1"/>
</dbReference>
<keyword evidence="4" id="KW-0862">Zinc</keyword>
<organism evidence="8 9">
    <name type="scientific">Xiphophorus maculatus</name>
    <name type="common">Southern platyfish</name>
    <name type="synonym">Platypoecilus maculatus</name>
    <dbReference type="NCBI Taxonomy" id="8083"/>
    <lineage>
        <taxon>Eukaryota</taxon>
        <taxon>Metazoa</taxon>
        <taxon>Chordata</taxon>
        <taxon>Craniata</taxon>
        <taxon>Vertebrata</taxon>
        <taxon>Euteleostomi</taxon>
        <taxon>Actinopterygii</taxon>
        <taxon>Neopterygii</taxon>
        <taxon>Teleostei</taxon>
        <taxon>Neoteleostei</taxon>
        <taxon>Acanthomorphata</taxon>
        <taxon>Ovalentaria</taxon>
        <taxon>Atherinomorphae</taxon>
        <taxon>Cyprinodontiformes</taxon>
        <taxon>Poeciliidae</taxon>
        <taxon>Poeciliinae</taxon>
        <taxon>Xiphophorus</taxon>
    </lineage>
</organism>
<dbReference type="PANTHER" id="PTHR16515">
    <property type="entry name" value="PR DOMAIN ZINC FINGER PROTEIN"/>
    <property type="match status" value="1"/>
</dbReference>
<dbReference type="Gene3D" id="3.30.160.60">
    <property type="entry name" value="Classic Zinc Finger"/>
    <property type="match status" value="2"/>
</dbReference>
<dbReference type="GO" id="GO:0008270">
    <property type="term" value="F:zinc ion binding"/>
    <property type="evidence" value="ECO:0007669"/>
    <property type="project" value="UniProtKB-KW"/>
</dbReference>
<feature type="region of interest" description="Disordered" evidence="6">
    <location>
        <begin position="1"/>
        <end position="23"/>
    </location>
</feature>
<evidence type="ECO:0000256" key="6">
    <source>
        <dbReference type="SAM" id="MobiDB-lite"/>
    </source>
</evidence>
<reference evidence="8" key="3">
    <citation type="submission" date="2025-08" db="UniProtKB">
        <authorList>
            <consortium name="Ensembl"/>
        </authorList>
    </citation>
    <scope>IDENTIFICATION</scope>
    <source>
        <strain evidence="8">JP 163 A</strain>
    </source>
</reference>
<dbReference type="FunFam" id="3.30.160.60:FF:000100">
    <property type="entry name" value="Zinc finger 45-like"/>
    <property type="match status" value="1"/>
</dbReference>
<evidence type="ECO:0000256" key="4">
    <source>
        <dbReference type="ARBA" id="ARBA00022833"/>
    </source>
</evidence>
<evidence type="ECO:0000313" key="8">
    <source>
        <dbReference type="Ensembl" id="ENSXMAP00000037162.1"/>
    </source>
</evidence>
<dbReference type="InterPro" id="IPR050331">
    <property type="entry name" value="Zinc_finger"/>
</dbReference>
<feature type="domain" description="C2H2-type" evidence="7">
    <location>
        <begin position="26"/>
        <end position="53"/>
    </location>
</feature>
<keyword evidence="3 5" id="KW-0863">Zinc-finger</keyword>
<dbReference type="Pfam" id="PF00096">
    <property type="entry name" value="zf-C2H2"/>
    <property type="match status" value="1"/>
</dbReference>
<feature type="domain" description="C2H2-type" evidence="7">
    <location>
        <begin position="57"/>
        <end position="84"/>
    </location>
</feature>
<dbReference type="GeneTree" id="ENSGT00940000167583"/>
<dbReference type="SUPFAM" id="SSF57667">
    <property type="entry name" value="beta-beta-alpha zinc fingers"/>
    <property type="match status" value="2"/>
</dbReference>
<keyword evidence="1" id="KW-0479">Metal-binding</keyword>
<dbReference type="PROSITE" id="PS50157">
    <property type="entry name" value="ZINC_FINGER_C2H2_2"/>
    <property type="match status" value="2"/>
</dbReference>